<evidence type="ECO:0000256" key="10">
    <source>
        <dbReference type="ARBA" id="ARBA00022840"/>
    </source>
</evidence>
<evidence type="ECO:0000313" key="16">
    <source>
        <dbReference type="Proteomes" id="UP001142078"/>
    </source>
</evidence>
<comment type="similarity">
    <text evidence="3 13">Belongs to the guanylate kinase family.</text>
</comment>
<dbReference type="InterPro" id="IPR027417">
    <property type="entry name" value="P-loop_NTPase"/>
</dbReference>
<feature type="binding site" evidence="13">
    <location>
        <begin position="11"/>
        <end position="18"/>
    </location>
    <ligand>
        <name>ATP</name>
        <dbReference type="ChEBI" id="CHEBI:30616"/>
    </ligand>
</feature>
<dbReference type="RefSeq" id="WP_042682086.1">
    <property type="nucleotide sequence ID" value="NZ_CABKTM010000043.1"/>
</dbReference>
<evidence type="ECO:0000256" key="6">
    <source>
        <dbReference type="ARBA" id="ARBA00022490"/>
    </source>
</evidence>
<dbReference type="InterPro" id="IPR008145">
    <property type="entry name" value="GK/Ca_channel_bsu"/>
</dbReference>
<dbReference type="Proteomes" id="UP001142078">
    <property type="component" value="Unassembled WGS sequence"/>
</dbReference>
<dbReference type="FunFam" id="3.30.63.10:FF:000002">
    <property type="entry name" value="Guanylate kinase 1"/>
    <property type="match status" value="1"/>
</dbReference>
<comment type="subcellular location">
    <subcellularLocation>
        <location evidence="2 13">Cytoplasm</location>
    </subcellularLocation>
</comment>
<sequence>MAEGLLVVVSGPSGCGKGTICRKFLQRNEDMNISISATTRSPRRGEKDGVNYFFLTEDVFKKMVSKNEFLEYANVHGNFYGTPKKYVLDKIKKGENIFLEIDIQGALQIKKIYPNGVFVFILPPSMEELKNRIIRRGTESKSDIDRRYKNAFKEIEYINEYDYAIVNDKVEKAVKKLESIVTAEKSKVDRQIELINKILL</sequence>
<evidence type="ECO:0000256" key="11">
    <source>
        <dbReference type="ARBA" id="ARBA00030128"/>
    </source>
</evidence>
<comment type="catalytic activity">
    <reaction evidence="12 13">
        <text>GMP + ATP = GDP + ADP</text>
        <dbReference type="Rhea" id="RHEA:20780"/>
        <dbReference type="ChEBI" id="CHEBI:30616"/>
        <dbReference type="ChEBI" id="CHEBI:58115"/>
        <dbReference type="ChEBI" id="CHEBI:58189"/>
        <dbReference type="ChEBI" id="CHEBI:456216"/>
        <dbReference type="EC" id="2.7.4.8"/>
    </reaction>
</comment>
<dbReference type="CDD" id="cd00071">
    <property type="entry name" value="GMPK"/>
    <property type="match status" value="1"/>
</dbReference>
<feature type="domain" description="Guanylate kinase-like" evidence="14">
    <location>
        <begin position="4"/>
        <end position="182"/>
    </location>
</feature>
<keyword evidence="10 13" id="KW-0067">ATP-binding</keyword>
<dbReference type="SMART" id="SM00072">
    <property type="entry name" value="GuKc"/>
    <property type="match status" value="1"/>
</dbReference>
<dbReference type="InterPro" id="IPR017665">
    <property type="entry name" value="Guanylate_kinase"/>
</dbReference>
<evidence type="ECO:0000256" key="4">
    <source>
        <dbReference type="ARBA" id="ARBA00012961"/>
    </source>
</evidence>
<dbReference type="Gene3D" id="3.40.50.300">
    <property type="entry name" value="P-loop containing nucleotide triphosphate hydrolases"/>
    <property type="match status" value="1"/>
</dbReference>
<keyword evidence="16" id="KW-1185">Reference proteome</keyword>
<evidence type="ECO:0000259" key="14">
    <source>
        <dbReference type="PROSITE" id="PS50052"/>
    </source>
</evidence>
<accession>A0A9X2MGB5</accession>
<dbReference type="AlphaFoldDB" id="A0A9X2MGB5"/>
<comment type="function">
    <text evidence="1 13">Essential for recycling GMP and indirectly, cGMP.</text>
</comment>
<evidence type="ECO:0000256" key="1">
    <source>
        <dbReference type="ARBA" id="ARBA00003531"/>
    </source>
</evidence>
<evidence type="ECO:0000256" key="7">
    <source>
        <dbReference type="ARBA" id="ARBA00022679"/>
    </source>
</evidence>
<dbReference type="PROSITE" id="PS00856">
    <property type="entry name" value="GUANYLATE_KINASE_1"/>
    <property type="match status" value="1"/>
</dbReference>
<proteinExistence type="inferred from homology"/>
<dbReference type="Gene3D" id="3.30.63.10">
    <property type="entry name" value="Guanylate Kinase phosphate binding domain"/>
    <property type="match status" value="1"/>
</dbReference>
<dbReference type="Pfam" id="PF00625">
    <property type="entry name" value="Guanylate_kin"/>
    <property type="match status" value="1"/>
</dbReference>
<keyword evidence="6 13" id="KW-0963">Cytoplasm</keyword>
<dbReference type="FunFam" id="3.40.50.300:FF:000855">
    <property type="entry name" value="Guanylate kinase"/>
    <property type="match status" value="1"/>
</dbReference>
<keyword evidence="9 13" id="KW-0418">Kinase</keyword>
<evidence type="ECO:0000256" key="12">
    <source>
        <dbReference type="ARBA" id="ARBA00048594"/>
    </source>
</evidence>
<dbReference type="GO" id="GO:0005829">
    <property type="term" value="C:cytosol"/>
    <property type="evidence" value="ECO:0007669"/>
    <property type="project" value="TreeGrafter"/>
</dbReference>
<gene>
    <name evidence="13 15" type="primary">gmk</name>
    <name evidence="15" type="ORF">NSA23_00410</name>
</gene>
<dbReference type="PANTHER" id="PTHR23117:SF13">
    <property type="entry name" value="GUANYLATE KINASE"/>
    <property type="match status" value="1"/>
</dbReference>
<name>A0A9X2MGB5_9FIRM</name>
<evidence type="ECO:0000313" key="15">
    <source>
        <dbReference type="EMBL" id="MCR2042565.1"/>
    </source>
</evidence>
<dbReference type="EMBL" id="JANJZL010000001">
    <property type="protein sequence ID" value="MCR2042565.1"/>
    <property type="molecule type" value="Genomic_DNA"/>
</dbReference>
<dbReference type="HAMAP" id="MF_00328">
    <property type="entry name" value="Guanylate_kinase"/>
    <property type="match status" value="1"/>
</dbReference>
<dbReference type="EC" id="2.7.4.8" evidence="4 13"/>
<dbReference type="SUPFAM" id="SSF52540">
    <property type="entry name" value="P-loop containing nucleoside triphosphate hydrolases"/>
    <property type="match status" value="1"/>
</dbReference>
<evidence type="ECO:0000256" key="8">
    <source>
        <dbReference type="ARBA" id="ARBA00022741"/>
    </source>
</evidence>
<keyword evidence="7 13" id="KW-0808">Transferase</keyword>
<evidence type="ECO:0000256" key="5">
    <source>
        <dbReference type="ARBA" id="ARBA00016296"/>
    </source>
</evidence>
<comment type="caution">
    <text evidence="15">The sequence shown here is derived from an EMBL/GenBank/DDBJ whole genome shotgun (WGS) entry which is preliminary data.</text>
</comment>
<evidence type="ECO:0000256" key="3">
    <source>
        <dbReference type="ARBA" id="ARBA00005790"/>
    </source>
</evidence>
<protein>
    <recommendedName>
        <fullName evidence="5 13">Guanylate kinase</fullName>
        <ecNumber evidence="4 13">2.7.4.8</ecNumber>
    </recommendedName>
    <alternativeName>
        <fullName evidence="11 13">GMP kinase</fullName>
    </alternativeName>
</protein>
<evidence type="ECO:0000256" key="9">
    <source>
        <dbReference type="ARBA" id="ARBA00022777"/>
    </source>
</evidence>
<dbReference type="OrthoDB" id="9808150at2"/>
<dbReference type="GO" id="GO:0004385">
    <property type="term" value="F:GMP kinase activity"/>
    <property type="evidence" value="ECO:0007669"/>
    <property type="project" value="UniProtKB-UniRule"/>
</dbReference>
<dbReference type="InterPro" id="IPR008144">
    <property type="entry name" value="Guanylate_kin-like_dom"/>
</dbReference>
<organism evidence="15 16">
    <name type="scientific">Anaerosalibacter massiliensis</name>
    <dbReference type="NCBI Taxonomy" id="1347392"/>
    <lineage>
        <taxon>Bacteria</taxon>
        <taxon>Bacillati</taxon>
        <taxon>Bacillota</taxon>
        <taxon>Tissierellia</taxon>
        <taxon>Tissierellales</taxon>
        <taxon>Sporanaerobacteraceae</taxon>
        <taxon>Anaerosalibacter</taxon>
    </lineage>
</organism>
<dbReference type="PANTHER" id="PTHR23117">
    <property type="entry name" value="GUANYLATE KINASE-RELATED"/>
    <property type="match status" value="1"/>
</dbReference>
<dbReference type="NCBIfam" id="TIGR03263">
    <property type="entry name" value="guanyl_kin"/>
    <property type="match status" value="1"/>
</dbReference>
<dbReference type="InterPro" id="IPR020590">
    <property type="entry name" value="Guanylate_kinase_CS"/>
</dbReference>
<reference evidence="15" key="1">
    <citation type="submission" date="2022-07" db="EMBL/GenBank/DDBJ databases">
        <title>Enhanced cultured diversity of the mouse gut microbiota enables custom-made synthetic communities.</title>
        <authorList>
            <person name="Afrizal A."/>
        </authorList>
    </citation>
    <scope>NUCLEOTIDE SEQUENCE</scope>
    <source>
        <strain evidence="15">DSM 29482</strain>
    </source>
</reference>
<dbReference type="GO" id="GO:0005524">
    <property type="term" value="F:ATP binding"/>
    <property type="evidence" value="ECO:0007669"/>
    <property type="project" value="UniProtKB-UniRule"/>
</dbReference>
<evidence type="ECO:0000256" key="2">
    <source>
        <dbReference type="ARBA" id="ARBA00004496"/>
    </source>
</evidence>
<keyword evidence="8 13" id="KW-0547">Nucleotide-binding</keyword>
<evidence type="ECO:0000256" key="13">
    <source>
        <dbReference type="HAMAP-Rule" id="MF_00328"/>
    </source>
</evidence>
<dbReference type="PROSITE" id="PS50052">
    <property type="entry name" value="GUANYLATE_KINASE_2"/>
    <property type="match status" value="1"/>
</dbReference>